<dbReference type="AlphaFoldDB" id="A0AAD5LCW6"/>
<evidence type="ECO:0000256" key="1">
    <source>
        <dbReference type="ARBA" id="ARBA00004123"/>
    </source>
</evidence>
<keyword evidence="4" id="KW-0677">Repeat</keyword>
<evidence type="ECO:0000256" key="6">
    <source>
        <dbReference type="ARBA" id="ARBA00022853"/>
    </source>
</evidence>
<feature type="repeat" description="WD" evidence="9">
    <location>
        <begin position="193"/>
        <end position="226"/>
    </location>
</feature>
<feature type="region of interest" description="Disordered" evidence="10">
    <location>
        <begin position="1"/>
        <end position="20"/>
    </location>
</feature>
<evidence type="ECO:0000256" key="10">
    <source>
        <dbReference type="SAM" id="MobiDB-lite"/>
    </source>
</evidence>
<dbReference type="PROSITE" id="PS50294">
    <property type="entry name" value="WD_REPEATS_REGION"/>
    <property type="match status" value="2"/>
</dbReference>
<dbReference type="InterPro" id="IPR036322">
    <property type="entry name" value="WD40_repeat_dom_sf"/>
</dbReference>
<evidence type="ECO:0000313" key="12">
    <source>
        <dbReference type="EMBL" id="KAJ0393850.1"/>
    </source>
</evidence>
<comment type="subcellular location">
    <subcellularLocation>
        <location evidence="1">Nucleus</location>
    </subcellularLocation>
</comment>
<dbReference type="EMBL" id="JAKCXM010000456">
    <property type="protein sequence ID" value="KAJ0393850.1"/>
    <property type="molecule type" value="Genomic_DNA"/>
</dbReference>
<keyword evidence="6" id="KW-0156">Chromatin regulator</keyword>
<evidence type="ECO:0000256" key="3">
    <source>
        <dbReference type="ARBA" id="ARBA00022574"/>
    </source>
</evidence>
<keyword evidence="7" id="KW-0234">DNA repair</keyword>
<dbReference type="PROSITE" id="PS50082">
    <property type="entry name" value="WD_REPEATS_2"/>
    <property type="match status" value="3"/>
</dbReference>
<dbReference type="InterPro" id="IPR015943">
    <property type="entry name" value="WD40/YVTN_repeat-like_dom_sf"/>
</dbReference>
<evidence type="ECO:0000313" key="13">
    <source>
        <dbReference type="Proteomes" id="UP001209570"/>
    </source>
</evidence>
<keyword evidence="13" id="KW-1185">Reference proteome</keyword>
<dbReference type="GO" id="GO:0033186">
    <property type="term" value="C:CAF-1 complex"/>
    <property type="evidence" value="ECO:0007669"/>
    <property type="project" value="TreeGrafter"/>
</dbReference>
<dbReference type="PANTHER" id="PTHR15271:SF4">
    <property type="entry name" value="CHROMATIN ASSEMBLY FACTOR 1 SUBUNIT B"/>
    <property type="match status" value="1"/>
</dbReference>
<dbReference type="Gene3D" id="2.130.10.10">
    <property type="entry name" value="YVTN repeat-like/Quinoprotein amine dehydrogenase"/>
    <property type="match status" value="2"/>
</dbReference>
<feature type="region of interest" description="Disordered" evidence="10">
    <location>
        <begin position="251"/>
        <end position="276"/>
    </location>
</feature>
<evidence type="ECO:0000256" key="2">
    <source>
        <dbReference type="ARBA" id="ARBA00007306"/>
    </source>
</evidence>
<evidence type="ECO:0000256" key="4">
    <source>
        <dbReference type="ARBA" id="ARBA00022737"/>
    </source>
</evidence>
<proteinExistence type="inferred from homology"/>
<name>A0AAD5LCW6_PYTIN</name>
<reference evidence="12" key="1">
    <citation type="submission" date="2021-12" db="EMBL/GenBank/DDBJ databases">
        <title>Prjna785345.</title>
        <authorList>
            <person name="Rujirawat T."/>
            <person name="Krajaejun T."/>
        </authorList>
    </citation>
    <scope>NUCLEOTIDE SEQUENCE</scope>
    <source>
        <strain evidence="12">Pi057C3</strain>
    </source>
</reference>
<dbReference type="GO" id="GO:0006335">
    <property type="term" value="P:DNA replication-dependent chromatin assembly"/>
    <property type="evidence" value="ECO:0007669"/>
    <property type="project" value="InterPro"/>
</dbReference>
<dbReference type="Proteomes" id="UP001209570">
    <property type="component" value="Unassembled WGS sequence"/>
</dbReference>
<feature type="repeat" description="WD" evidence="9">
    <location>
        <begin position="151"/>
        <end position="192"/>
    </location>
</feature>
<comment type="caution">
    <text evidence="12">The sequence shown here is derived from an EMBL/GenBank/DDBJ whole genome shotgun (WGS) entry which is preliminary data.</text>
</comment>
<feature type="repeat" description="WD" evidence="9">
    <location>
        <begin position="93"/>
        <end position="124"/>
    </location>
</feature>
<dbReference type="GO" id="GO:0006334">
    <property type="term" value="P:nucleosome assembly"/>
    <property type="evidence" value="ECO:0007669"/>
    <property type="project" value="TreeGrafter"/>
</dbReference>
<evidence type="ECO:0000256" key="7">
    <source>
        <dbReference type="ARBA" id="ARBA00023204"/>
    </source>
</evidence>
<evidence type="ECO:0000256" key="9">
    <source>
        <dbReference type="PROSITE-ProRule" id="PRU00221"/>
    </source>
</evidence>
<accession>A0AAD5LCW6</accession>
<keyword evidence="3 9" id="KW-0853">WD repeat</keyword>
<evidence type="ECO:0000256" key="5">
    <source>
        <dbReference type="ARBA" id="ARBA00022763"/>
    </source>
</evidence>
<dbReference type="GO" id="GO:0006281">
    <property type="term" value="P:DNA repair"/>
    <property type="evidence" value="ECO:0007669"/>
    <property type="project" value="UniProtKB-KW"/>
</dbReference>
<feature type="compositionally biased region" description="Low complexity" evidence="10">
    <location>
        <begin position="471"/>
        <end position="501"/>
    </location>
</feature>
<evidence type="ECO:0000256" key="8">
    <source>
        <dbReference type="ARBA" id="ARBA00023242"/>
    </source>
</evidence>
<comment type="similarity">
    <text evidence="2">Belongs to the WD repeat HIR1 family.</text>
</comment>
<sequence length="632" mass="67670">MATDAAAPPAPAPPMPTPTPVRVVTPEIRWHCGPTGLNEAVLSLDFLHVRGDGDRDGAAHAILATGGADKEIKLWRVRADVKDSEGLEFVFSLTGHERSVNCVRFSPNGLYLASASDDSSVTIWTRPKTAGDDWRWDTIASFSDITRTLLSCGHKGDITDLAWSPDSAFLCSVSVDNSSVIWNIEKGEVQERRKDHTQYVQGVAWDPLGEFLVTEGNDRTCRVYTLVGFDAASRQLSKKQNRKCMNMQTIKSREFPSDGPAKTEPAAGTSEEASKGLPKHRMFLDDTLTWTPDGNYLLAPTGVFRKEESAPSINTVYVFARGNISTPAFHLPGQEKASLGVRCSPLLYKLRDGGETADGSSPTAVSNFFQSQYRSIFAVITLNAVIVYDSQQEHPICTIKNLHYADLTDATWSADGHLLSVSSMDGYVSFIQFEQGFFGANVSPEERLRVNNEKTSVMFAPAKTAKKKAKTTAASTSHEETATASEQEPASTGAAVAATSTSAKPPMMVVKKKAAVAAVTSPILQAFKKRPEPSEAPAALALDASADQSAGVSASPKPSSSPVVNTLLARKKRKITPTLVTVSPASTASAAPATIDLLSDAAESKADDVAVVEANEASTTPPIVAVEEHKTE</sequence>
<dbReference type="SUPFAM" id="SSF50978">
    <property type="entry name" value="WD40 repeat-like"/>
    <property type="match status" value="1"/>
</dbReference>
<dbReference type="PROSITE" id="PS00678">
    <property type="entry name" value="WD_REPEATS_1"/>
    <property type="match status" value="1"/>
</dbReference>
<feature type="region of interest" description="Disordered" evidence="10">
    <location>
        <begin position="468"/>
        <end position="501"/>
    </location>
</feature>
<keyword evidence="5" id="KW-0227">DNA damage</keyword>
<keyword evidence="8" id="KW-0539">Nucleus</keyword>
<dbReference type="PANTHER" id="PTHR15271">
    <property type="entry name" value="CHROMATIN ASSEMBLY FACTOR 1 SUBUNIT B"/>
    <property type="match status" value="1"/>
</dbReference>
<dbReference type="GO" id="GO:0005634">
    <property type="term" value="C:nucleus"/>
    <property type="evidence" value="ECO:0007669"/>
    <property type="project" value="UniProtKB-SubCell"/>
</dbReference>
<feature type="compositionally biased region" description="Pro residues" evidence="10">
    <location>
        <begin position="8"/>
        <end position="19"/>
    </location>
</feature>
<dbReference type="Pfam" id="PF24105">
    <property type="entry name" value="Beta-prop_CAF1B_HIR1"/>
    <property type="match status" value="1"/>
</dbReference>
<dbReference type="InterPro" id="IPR045145">
    <property type="entry name" value="PTHR15271"/>
</dbReference>
<evidence type="ECO:0000259" key="11">
    <source>
        <dbReference type="Pfam" id="PF24105"/>
    </source>
</evidence>
<dbReference type="InterPro" id="IPR001680">
    <property type="entry name" value="WD40_rpt"/>
</dbReference>
<dbReference type="InterPro" id="IPR055410">
    <property type="entry name" value="Beta-prop_CAF1B_HIR1"/>
</dbReference>
<protein>
    <recommendedName>
        <fullName evidence="11">CAF1B/HIR1 beta-propeller domain-containing protein</fullName>
    </recommendedName>
</protein>
<feature type="domain" description="CAF1B/HIR1 beta-propeller" evidence="11">
    <location>
        <begin position="22"/>
        <end position="436"/>
    </location>
</feature>
<gene>
    <name evidence="12" type="ORF">P43SY_001713</name>
</gene>
<dbReference type="InterPro" id="IPR019775">
    <property type="entry name" value="WD40_repeat_CS"/>
</dbReference>
<dbReference type="SMART" id="SM00320">
    <property type="entry name" value="WD40"/>
    <property type="match status" value="5"/>
</dbReference>
<organism evidence="12 13">
    <name type="scientific">Pythium insidiosum</name>
    <name type="common">Pythiosis disease agent</name>
    <dbReference type="NCBI Taxonomy" id="114742"/>
    <lineage>
        <taxon>Eukaryota</taxon>
        <taxon>Sar</taxon>
        <taxon>Stramenopiles</taxon>
        <taxon>Oomycota</taxon>
        <taxon>Peronosporomycetes</taxon>
        <taxon>Pythiales</taxon>
        <taxon>Pythiaceae</taxon>
        <taxon>Pythium</taxon>
    </lineage>
</organism>